<feature type="transmembrane region" description="Helical" evidence="7">
    <location>
        <begin position="118"/>
        <end position="142"/>
    </location>
</feature>
<evidence type="ECO:0000256" key="6">
    <source>
        <dbReference type="ARBA" id="ARBA00023136"/>
    </source>
</evidence>
<organism evidence="8 9">
    <name type="scientific">Tepidibacillus fermentans</name>
    <dbReference type="NCBI Taxonomy" id="1281767"/>
    <lineage>
        <taxon>Bacteria</taxon>
        <taxon>Bacillati</taxon>
        <taxon>Bacillota</taxon>
        <taxon>Bacilli</taxon>
        <taxon>Bacillales</taxon>
        <taxon>Bacillaceae</taxon>
        <taxon>Tepidibacillus</taxon>
    </lineage>
</organism>
<keyword evidence="4 7" id="KW-0812">Transmembrane</keyword>
<evidence type="ECO:0000256" key="5">
    <source>
        <dbReference type="ARBA" id="ARBA00022989"/>
    </source>
</evidence>
<evidence type="ECO:0000256" key="2">
    <source>
        <dbReference type="ARBA" id="ARBA00007543"/>
    </source>
</evidence>
<keyword evidence="9" id="KW-1185">Reference proteome</keyword>
<feature type="transmembrane region" description="Helical" evidence="7">
    <location>
        <begin position="264"/>
        <end position="284"/>
    </location>
</feature>
<dbReference type="EMBL" id="SMAB01000014">
    <property type="protein sequence ID" value="TCS81075.1"/>
    <property type="molecule type" value="Genomic_DNA"/>
</dbReference>
<protein>
    <submittedName>
        <fullName evidence="8">Cytochrome bd-I ubiquinol oxidase subunit 2 apoprotein</fullName>
    </submittedName>
</protein>
<proteinExistence type="inferred from homology"/>
<dbReference type="OrthoDB" id="2416742at2"/>
<feature type="transmembrane region" description="Helical" evidence="7">
    <location>
        <begin position="85"/>
        <end position="106"/>
    </location>
</feature>
<evidence type="ECO:0000256" key="7">
    <source>
        <dbReference type="SAM" id="Phobius"/>
    </source>
</evidence>
<dbReference type="Proteomes" id="UP000295788">
    <property type="component" value="Unassembled WGS sequence"/>
</dbReference>
<keyword evidence="3" id="KW-1003">Cell membrane</keyword>
<feature type="transmembrane region" description="Helical" evidence="7">
    <location>
        <begin position="233"/>
        <end position="252"/>
    </location>
</feature>
<keyword evidence="6 7" id="KW-0472">Membrane</keyword>
<comment type="similarity">
    <text evidence="2">Belongs to the cytochrome ubiquinol oxidase subunit 2 family.</text>
</comment>
<dbReference type="GO" id="GO:0005886">
    <property type="term" value="C:plasma membrane"/>
    <property type="evidence" value="ECO:0007669"/>
    <property type="project" value="UniProtKB-SubCell"/>
</dbReference>
<sequence>MSETQFSIALLWLFIFIYSIAGSLDFGTGFWSMVYSNRKDTKAGDIANKYLSPAWEITNVLLVMFVVALVSFFPNATFTLGTALMVPANLILVLLSIRTAFMVFAYSAKEYKTILNRVSGVTGILVPALLVVVLPITHGGFIQDVNGVLQLPLSKVFTSPTVYAFIGMAISMTLYLSALLLADYASITGDRSALDIYRKHSMWIGPFTILLGFLIILAIKNEANWLYVNLRNYLLWIILSVLSFFVGYWSLWRTQNDTNEESRGPRIALISVIVQLFFASYAYGKAHLPYLVYPTTIQESITNSAMYRALVVSYIVGTFLMLPAFIWHWRLFIRNREYVK</sequence>
<name>A0A4R3KDB3_9BACI</name>
<dbReference type="RefSeq" id="WP_132769540.1">
    <property type="nucleotide sequence ID" value="NZ_SMAB01000014.1"/>
</dbReference>
<dbReference type="InterPro" id="IPR003317">
    <property type="entry name" value="Cyt-d_oxidase_su2"/>
</dbReference>
<keyword evidence="5 7" id="KW-1133">Transmembrane helix</keyword>
<feature type="transmembrane region" description="Helical" evidence="7">
    <location>
        <begin position="162"/>
        <end position="182"/>
    </location>
</feature>
<feature type="transmembrane region" description="Helical" evidence="7">
    <location>
        <begin position="6"/>
        <end position="33"/>
    </location>
</feature>
<reference evidence="8 9" key="1">
    <citation type="submission" date="2019-03" db="EMBL/GenBank/DDBJ databases">
        <title>Genomic Encyclopedia of Type Strains, Phase IV (KMG-IV): sequencing the most valuable type-strain genomes for metagenomic binning, comparative biology and taxonomic classification.</title>
        <authorList>
            <person name="Goeker M."/>
        </authorList>
    </citation>
    <scope>NUCLEOTIDE SEQUENCE [LARGE SCALE GENOMIC DNA]</scope>
    <source>
        <strain evidence="8 9">DSM 23802</strain>
    </source>
</reference>
<feature type="transmembrane region" description="Helical" evidence="7">
    <location>
        <begin position="54"/>
        <end position="73"/>
    </location>
</feature>
<comment type="caution">
    <text evidence="8">The sequence shown here is derived from an EMBL/GenBank/DDBJ whole genome shotgun (WGS) entry which is preliminary data.</text>
</comment>
<dbReference type="Pfam" id="PF02322">
    <property type="entry name" value="Cyt_bd_oxida_II"/>
    <property type="match status" value="1"/>
</dbReference>
<evidence type="ECO:0000313" key="9">
    <source>
        <dbReference type="Proteomes" id="UP000295788"/>
    </source>
</evidence>
<evidence type="ECO:0000256" key="3">
    <source>
        <dbReference type="ARBA" id="ARBA00022475"/>
    </source>
</evidence>
<gene>
    <name evidence="8" type="ORF">EDD72_11458</name>
</gene>
<feature type="transmembrane region" description="Helical" evidence="7">
    <location>
        <begin position="203"/>
        <end position="221"/>
    </location>
</feature>
<feature type="transmembrane region" description="Helical" evidence="7">
    <location>
        <begin position="304"/>
        <end position="327"/>
    </location>
</feature>
<evidence type="ECO:0000256" key="1">
    <source>
        <dbReference type="ARBA" id="ARBA00004651"/>
    </source>
</evidence>
<accession>A0A4R3KDB3</accession>
<evidence type="ECO:0000256" key="4">
    <source>
        <dbReference type="ARBA" id="ARBA00022692"/>
    </source>
</evidence>
<dbReference type="AlphaFoldDB" id="A0A4R3KDB3"/>
<evidence type="ECO:0000313" key="8">
    <source>
        <dbReference type="EMBL" id="TCS81075.1"/>
    </source>
</evidence>
<comment type="subcellular location">
    <subcellularLocation>
        <location evidence="1">Cell membrane</location>
        <topology evidence="1">Multi-pass membrane protein</topology>
    </subcellularLocation>
</comment>